<organism evidence="2 3">
    <name type="scientific">Chlamydomonas incerta</name>
    <dbReference type="NCBI Taxonomy" id="51695"/>
    <lineage>
        <taxon>Eukaryota</taxon>
        <taxon>Viridiplantae</taxon>
        <taxon>Chlorophyta</taxon>
        <taxon>core chlorophytes</taxon>
        <taxon>Chlorophyceae</taxon>
        <taxon>CS clade</taxon>
        <taxon>Chlamydomonadales</taxon>
        <taxon>Chlamydomonadaceae</taxon>
        <taxon>Chlamydomonas</taxon>
    </lineage>
</organism>
<name>A0A835VWE0_CHLIN</name>
<comment type="caution">
    <text evidence="2">The sequence shown here is derived from an EMBL/GenBank/DDBJ whole genome shotgun (WGS) entry which is preliminary data.</text>
</comment>
<feature type="region of interest" description="Disordered" evidence="1">
    <location>
        <begin position="1"/>
        <end position="76"/>
    </location>
</feature>
<dbReference type="EMBL" id="JAEHOC010000039">
    <property type="protein sequence ID" value="KAG2427571.1"/>
    <property type="molecule type" value="Genomic_DNA"/>
</dbReference>
<reference evidence="2" key="1">
    <citation type="journal article" date="2020" name="bioRxiv">
        <title>Comparative genomics of Chlamydomonas.</title>
        <authorList>
            <person name="Craig R.J."/>
            <person name="Hasan A.R."/>
            <person name="Ness R.W."/>
            <person name="Keightley P.D."/>
        </authorList>
    </citation>
    <scope>NUCLEOTIDE SEQUENCE</scope>
    <source>
        <strain evidence="2">SAG 7.73</strain>
    </source>
</reference>
<evidence type="ECO:0000313" key="2">
    <source>
        <dbReference type="EMBL" id="KAG2427571.1"/>
    </source>
</evidence>
<keyword evidence="3" id="KW-1185">Reference proteome</keyword>
<protein>
    <submittedName>
        <fullName evidence="2">Uncharacterized protein</fullName>
    </submittedName>
</protein>
<dbReference type="Proteomes" id="UP000650467">
    <property type="component" value="Unassembled WGS sequence"/>
</dbReference>
<sequence length="309" mass="31754">MSRKKGDQKAAAAIAAAADAEAAAAAADETQPLDDCENEEDDEEAYDNGAEIETKKKRKRTSEEAADEEADASPFSLFRKPEEIAQLCAIIHQTMKSLSAEEQPKAKVATAEKDKPVDQAAISQLTSALTHAVGFPQMAEFHKTSHELCGAVAMSVRGYLTANQPQRALAEIRKLEALHKHGHQVYKAIGNNPEQGLAGCERYMKDAWKQIFGLVGAEYSFSKETAEACRKDAVAAAQSSRHTGGGGGGSRCRGSRMGRGGGGGGGNAEGTGAAGAGAGATGGSGSGDRAAGGSGGGGSGGNRTRNQSS</sequence>
<proteinExistence type="predicted"/>
<evidence type="ECO:0000313" key="3">
    <source>
        <dbReference type="Proteomes" id="UP000650467"/>
    </source>
</evidence>
<feature type="region of interest" description="Disordered" evidence="1">
    <location>
        <begin position="236"/>
        <end position="309"/>
    </location>
</feature>
<feature type="compositionally biased region" description="Gly residues" evidence="1">
    <location>
        <begin position="243"/>
        <end position="301"/>
    </location>
</feature>
<dbReference type="AlphaFoldDB" id="A0A835VWE0"/>
<evidence type="ECO:0000256" key="1">
    <source>
        <dbReference type="SAM" id="MobiDB-lite"/>
    </source>
</evidence>
<accession>A0A835VWE0</accession>
<feature type="compositionally biased region" description="Acidic residues" evidence="1">
    <location>
        <begin position="31"/>
        <end position="46"/>
    </location>
</feature>
<feature type="compositionally biased region" description="Low complexity" evidence="1">
    <location>
        <begin position="10"/>
        <end position="29"/>
    </location>
</feature>
<gene>
    <name evidence="2" type="ORF">HXX76_012225</name>
</gene>